<dbReference type="Proteomes" id="UP001057402">
    <property type="component" value="Chromosome 3"/>
</dbReference>
<protein>
    <submittedName>
        <fullName evidence="1">Uncharacterized protein</fullName>
    </submittedName>
</protein>
<organism evidence="1 2">
    <name type="scientific">Melastoma candidum</name>
    <dbReference type="NCBI Taxonomy" id="119954"/>
    <lineage>
        <taxon>Eukaryota</taxon>
        <taxon>Viridiplantae</taxon>
        <taxon>Streptophyta</taxon>
        <taxon>Embryophyta</taxon>
        <taxon>Tracheophyta</taxon>
        <taxon>Spermatophyta</taxon>
        <taxon>Magnoliopsida</taxon>
        <taxon>eudicotyledons</taxon>
        <taxon>Gunneridae</taxon>
        <taxon>Pentapetalae</taxon>
        <taxon>rosids</taxon>
        <taxon>malvids</taxon>
        <taxon>Myrtales</taxon>
        <taxon>Melastomataceae</taxon>
        <taxon>Melastomatoideae</taxon>
        <taxon>Melastomateae</taxon>
        <taxon>Melastoma</taxon>
    </lineage>
</organism>
<evidence type="ECO:0000313" key="1">
    <source>
        <dbReference type="EMBL" id="KAI4381819.1"/>
    </source>
</evidence>
<comment type="caution">
    <text evidence="1">The sequence shown here is derived from an EMBL/GenBank/DDBJ whole genome shotgun (WGS) entry which is preliminary data.</text>
</comment>
<proteinExistence type="predicted"/>
<evidence type="ECO:0000313" key="2">
    <source>
        <dbReference type="Proteomes" id="UP001057402"/>
    </source>
</evidence>
<keyword evidence="2" id="KW-1185">Reference proteome</keyword>
<dbReference type="EMBL" id="CM042882">
    <property type="protein sequence ID" value="KAI4381819.1"/>
    <property type="molecule type" value="Genomic_DNA"/>
</dbReference>
<gene>
    <name evidence="1" type="ORF">MLD38_007857</name>
</gene>
<reference evidence="2" key="1">
    <citation type="journal article" date="2023" name="Front. Plant Sci.">
        <title>Chromosomal-level genome assembly of Melastoma candidum provides insights into trichome evolution.</title>
        <authorList>
            <person name="Zhong Y."/>
            <person name="Wu W."/>
            <person name="Sun C."/>
            <person name="Zou P."/>
            <person name="Liu Y."/>
            <person name="Dai S."/>
            <person name="Zhou R."/>
        </authorList>
    </citation>
    <scope>NUCLEOTIDE SEQUENCE [LARGE SCALE GENOMIC DNA]</scope>
</reference>
<sequence>MSSAAMAGSTTSPPPPNRSSLLRPLTLVLPLLLSVLAASFLYQDDSFSPLPLPMDALAGPPVAAPFVLGDMRKNSEFFHLEGCLGPEDVAYDDSQKVVYTGCEDGWIRKAGVEDLVPEKWVNTGGRPLGLMLGLHGEVIVADTLLGLLNVTKDGKVEVLTGEAEGVKFKLTDAADVAADGTIYFTDATHKYSLRDCSLDILEGRPNGRFLSYDPVTKETKVLVRDIYFANGVVVSPDQEFVVYCETVMNRCKKYYISGEKKGTVGNFIDHLPGMPDNIRYDGEGHYWIAIPVGRAAAWDLALGSPFLRRILGNLEKHSLRPRIESNSGVFVVDLKGNPVAHYYDPSFSMISSGTKIGNQVYCGSPSNPYIVRMNLTGLLPGGSSSA</sequence>
<name>A0ACB9RSL5_9MYRT</name>
<accession>A0ACB9RSL5</accession>